<dbReference type="Pfam" id="PF00107">
    <property type="entry name" value="ADH_zinc_N"/>
    <property type="match status" value="1"/>
</dbReference>
<dbReference type="Gene3D" id="3.90.180.10">
    <property type="entry name" value="Medium-chain alcohol dehydrogenases, catalytic domain"/>
    <property type="match status" value="1"/>
</dbReference>
<feature type="domain" description="Enoyl reductase (ER)" evidence="1">
    <location>
        <begin position="11"/>
        <end position="332"/>
    </location>
</feature>
<keyword evidence="3" id="KW-1185">Reference proteome</keyword>
<dbReference type="AlphaFoldDB" id="U5QJ77"/>
<organism evidence="2 3">
    <name type="scientific">Gloeobacter kilaueensis (strain ATCC BAA-2537 / CCAP 1431/1 / ULC 316 / JS1)</name>
    <dbReference type="NCBI Taxonomy" id="1183438"/>
    <lineage>
        <taxon>Bacteria</taxon>
        <taxon>Bacillati</taxon>
        <taxon>Cyanobacteriota</taxon>
        <taxon>Cyanophyceae</taxon>
        <taxon>Gloeobacterales</taxon>
        <taxon>Gloeobacteraceae</taxon>
        <taxon>Gloeobacter</taxon>
    </lineage>
</organism>
<dbReference type="KEGG" id="glj:GKIL_1433"/>
<dbReference type="STRING" id="1183438.GKIL_1433"/>
<evidence type="ECO:0000259" key="1">
    <source>
        <dbReference type="SMART" id="SM00829"/>
    </source>
</evidence>
<proteinExistence type="predicted"/>
<dbReference type="CDD" id="cd08276">
    <property type="entry name" value="MDR7"/>
    <property type="match status" value="1"/>
</dbReference>
<dbReference type="InterPro" id="IPR020843">
    <property type="entry name" value="ER"/>
</dbReference>
<dbReference type="Pfam" id="PF08240">
    <property type="entry name" value="ADH_N"/>
    <property type="match status" value="1"/>
</dbReference>
<dbReference type="InterPro" id="IPR052711">
    <property type="entry name" value="Zinc_ADH-like"/>
</dbReference>
<evidence type="ECO:0000313" key="2">
    <source>
        <dbReference type="EMBL" id="AGY57679.1"/>
    </source>
</evidence>
<sequence length="335" mass="36238">MKRWILKAGSTDLEGLVLEDVPTPEPGAGEVRIRIHAVSLNYRDQIVLSGEWGSRSNRDLVPISDGAGEIDAIGAGVTTWAVGDRVTGLYFAWLRGAPSSEYSFGLGAMNEDGMLAEYVVLPVDRVVRMPASLDYAESATLPCAALTAWNAINEDHPVQPDHKVLVLGSGGVSLFAMLFARAIGAEVIATSSQDAKLDRWRALGASDGINYRSTPDWGKAVLERTGGVDKVVDVVGTGTLNQSLTALRYRGEVVLIGLYQFDQGPLEFATLMRKNATVRGTSVGSAEMYEAMVQAIDQYKIQPPIDRRFRFEDAKQAYLAQSSPDLFGKIVIDVA</sequence>
<dbReference type="InterPro" id="IPR013154">
    <property type="entry name" value="ADH-like_N"/>
</dbReference>
<dbReference type="SUPFAM" id="SSF50129">
    <property type="entry name" value="GroES-like"/>
    <property type="match status" value="1"/>
</dbReference>
<dbReference type="HOGENOM" id="CLU_026673_3_4_3"/>
<gene>
    <name evidence="2" type="ORF">GKIL_1433</name>
</gene>
<dbReference type="InterPro" id="IPR013149">
    <property type="entry name" value="ADH-like_C"/>
</dbReference>
<dbReference type="InterPro" id="IPR011032">
    <property type="entry name" value="GroES-like_sf"/>
</dbReference>
<dbReference type="InterPro" id="IPR036291">
    <property type="entry name" value="NAD(P)-bd_dom_sf"/>
</dbReference>
<dbReference type="PANTHER" id="PTHR45033:SF2">
    <property type="entry name" value="ZINC-TYPE ALCOHOL DEHYDROGENASE-LIKE PROTEIN C1773.06C"/>
    <property type="match status" value="1"/>
</dbReference>
<accession>U5QJ77</accession>
<evidence type="ECO:0000313" key="3">
    <source>
        <dbReference type="Proteomes" id="UP000017396"/>
    </source>
</evidence>
<dbReference type="GO" id="GO:0016491">
    <property type="term" value="F:oxidoreductase activity"/>
    <property type="evidence" value="ECO:0007669"/>
    <property type="project" value="InterPro"/>
</dbReference>
<dbReference type="SMART" id="SM00829">
    <property type="entry name" value="PKS_ER"/>
    <property type="match status" value="1"/>
</dbReference>
<dbReference type="SUPFAM" id="SSF51735">
    <property type="entry name" value="NAD(P)-binding Rossmann-fold domains"/>
    <property type="match status" value="1"/>
</dbReference>
<dbReference type="PANTHER" id="PTHR45033">
    <property type="match status" value="1"/>
</dbReference>
<dbReference type="EMBL" id="CP003587">
    <property type="protein sequence ID" value="AGY57679.1"/>
    <property type="molecule type" value="Genomic_DNA"/>
</dbReference>
<dbReference type="OrthoDB" id="9787435at2"/>
<dbReference type="Gene3D" id="3.40.50.720">
    <property type="entry name" value="NAD(P)-binding Rossmann-like Domain"/>
    <property type="match status" value="1"/>
</dbReference>
<dbReference type="eggNOG" id="COG0604">
    <property type="taxonomic scope" value="Bacteria"/>
</dbReference>
<dbReference type="Proteomes" id="UP000017396">
    <property type="component" value="Chromosome"/>
</dbReference>
<reference evidence="2 3" key="1">
    <citation type="journal article" date="2013" name="PLoS ONE">
        <title>Cultivation and Complete Genome Sequencing of Gloeobacter kilaueensis sp. nov., from a Lava Cave in Kilauea Caldera, Hawai'i.</title>
        <authorList>
            <person name="Saw J.H."/>
            <person name="Schatz M."/>
            <person name="Brown M.V."/>
            <person name="Kunkel D.D."/>
            <person name="Foster J.S."/>
            <person name="Shick H."/>
            <person name="Christensen S."/>
            <person name="Hou S."/>
            <person name="Wan X."/>
            <person name="Donachie S.P."/>
        </authorList>
    </citation>
    <scope>NUCLEOTIDE SEQUENCE [LARGE SCALE GENOMIC DNA]</scope>
    <source>
        <strain evidence="3">JS</strain>
    </source>
</reference>
<name>U5QJ77_GLOK1</name>
<protein>
    <submittedName>
        <fullName evidence="2">Alcohol dehydrogenase</fullName>
    </submittedName>
</protein>
<dbReference type="RefSeq" id="WP_023172778.1">
    <property type="nucleotide sequence ID" value="NC_022600.1"/>
</dbReference>